<dbReference type="CDD" id="cd05237">
    <property type="entry name" value="UDP_invert_4-6DH_SDR_e"/>
    <property type="match status" value="1"/>
</dbReference>
<evidence type="ECO:0000313" key="5">
    <source>
        <dbReference type="Proteomes" id="UP001180481"/>
    </source>
</evidence>
<gene>
    <name evidence="4" type="ORF">RF683_07650</name>
</gene>
<feature type="transmembrane region" description="Helical" evidence="2">
    <location>
        <begin position="93"/>
        <end position="111"/>
    </location>
</feature>
<keyword evidence="2" id="KW-1133">Transmembrane helix</keyword>
<protein>
    <submittedName>
        <fullName evidence="4">Nucleoside-diphosphate sugar epimerase/dehydratase</fullName>
    </submittedName>
</protein>
<dbReference type="InterPro" id="IPR036291">
    <property type="entry name" value="NAD(P)-bd_dom_sf"/>
</dbReference>
<reference evidence="4" key="1">
    <citation type="submission" date="2023-09" db="EMBL/GenBank/DDBJ databases">
        <title>Flavobacterium sp. 20NA77.7 isolated from freshwater.</title>
        <authorList>
            <person name="Le V."/>
            <person name="Ko S.-R."/>
            <person name="Ahn C.-Y."/>
            <person name="Oh H.-M."/>
        </authorList>
    </citation>
    <scope>NUCLEOTIDE SEQUENCE</scope>
    <source>
        <strain evidence="4">20NA77.7</strain>
    </source>
</reference>
<evidence type="ECO:0000256" key="2">
    <source>
        <dbReference type="SAM" id="Phobius"/>
    </source>
</evidence>
<keyword evidence="5" id="KW-1185">Reference proteome</keyword>
<keyword evidence="2" id="KW-0472">Membrane</keyword>
<dbReference type="SUPFAM" id="SSF51735">
    <property type="entry name" value="NAD(P)-binding Rossmann-fold domains"/>
    <property type="match status" value="1"/>
</dbReference>
<dbReference type="Gene3D" id="3.40.50.720">
    <property type="entry name" value="NAD(P)-binding Rossmann-like Domain"/>
    <property type="match status" value="2"/>
</dbReference>
<feature type="domain" description="Polysaccharide biosynthesis protein CapD-like" evidence="3">
    <location>
        <begin position="297"/>
        <end position="583"/>
    </location>
</feature>
<dbReference type="PANTHER" id="PTHR43318">
    <property type="entry name" value="UDP-N-ACETYLGLUCOSAMINE 4,6-DEHYDRATASE"/>
    <property type="match status" value="1"/>
</dbReference>
<feature type="transmembrane region" description="Helical" evidence="2">
    <location>
        <begin position="54"/>
        <end position="72"/>
    </location>
</feature>
<dbReference type="InterPro" id="IPR003869">
    <property type="entry name" value="Polysac_CapD-like"/>
</dbReference>
<proteinExistence type="inferred from homology"/>
<dbReference type="EMBL" id="CP133721">
    <property type="protein sequence ID" value="WMW77362.1"/>
    <property type="molecule type" value="Genomic_DNA"/>
</dbReference>
<comment type="similarity">
    <text evidence="1">Belongs to the polysaccharide synthase family.</text>
</comment>
<dbReference type="SUPFAM" id="SSF53335">
    <property type="entry name" value="S-adenosyl-L-methionine-dependent methyltransferases"/>
    <property type="match status" value="1"/>
</dbReference>
<dbReference type="PANTHER" id="PTHR43318:SF1">
    <property type="entry name" value="POLYSACCHARIDE BIOSYNTHESIS PROTEIN EPSC-RELATED"/>
    <property type="match status" value="1"/>
</dbReference>
<dbReference type="Pfam" id="PF02719">
    <property type="entry name" value="Polysacc_synt_2"/>
    <property type="match status" value="1"/>
</dbReference>
<keyword evidence="2" id="KW-0812">Transmembrane</keyword>
<evidence type="ECO:0000313" key="4">
    <source>
        <dbReference type="EMBL" id="WMW77362.1"/>
    </source>
</evidence>
<organism evidence="4 5">
    <name type="scientific">Flavobacterium nakdongensis</name>
    <dbReference type="NCBI Taxonomy" id="3073563"/>
    <lineage>
        <taxon>Bacteria</taxon>
        <taxon>Pseudomonadati</taxon>
        <taxon>Bacteroidota</taxon>
        <taxon>Flavobacteriia</taxon>
        <taxon>Flavobacteriales</taxon>
        <taxon>Flavobacteriaceae</taxon>
        <taxon>Flavobacterium</taxon>
    </lineage>
</organism>
<dbReference type="InterPro" id="IPR029063">
    <property type="entry name" value="SAM-dependent_MTases_sf"/>
</dbReference>
<dbReference type="RefSeq" id="WP_309531737.1">
    <property type="nucleotide sequence ID" value="NZ_CP133721.1"/>
</dbReference>
<evidence type="ECO:0000256" key="1">
    <source>
        <dbReference type="ARBA" id="ARBA00007430"/>
    </source>
</evidence>
<accession>A0ABY9R7W8</accession>
<sequence length="628" mass="72492">MFQFVKNYIDSKRLTFLPSWVILIIDLLIVISFYTLSFYFFTVLEITFYKTFPFLYRCTIAVCVYLFYFLLFKTYTGIIRYSSIKDALRLFKATFFTFFTIYLIDTSYLLLYGTHIFVMITVLYTFITIYFGLIVFRVLVKNAFHYFSHEQKSTPEDLAIIGVNSTTIALAEAFLEDNSVYKLRFFIDKNKYLNGKKILGIPVLAKSNSIISILRYYRIKHVVLIKNYLEEKEELELLEDCLRYKINVYNPKLVSDFNENLNSKKSLKKYTIDELMFRETINIDNANIIDYFKEKTIMVTGGAGSIGSEIVKQLTLFNPKKILILDQAETPLNNVQIAINKLNSICPCVYKLIDITNKEELQAVFDKHQPEVVFHAAAYKHVPVLETNFMQAIKVNVFGTKNVLDLAIQYGVQRFVYVSTDKAVNPTNIMGASKRIAEIMVQSRFSTQDSHNRTQIITTRFGNVLGSNGSVVNLFENQIREGGPVTVTHPEINRFFMTIPEACKLVLEAGTMGMGGEIYIFDMGKPIKIKELAEKMIRLSGKEPYTDIDIVYTGLRPGEKLYEEVLSEASRTLPTYNPKILIAQDPMYCYEKVERFLYNLSTTSFNSKQELIHTILELVPEFIQTPQD</sequence>
<dbReference type="Proteomes" id="UP001180481">
    <property type="component" value="Chromosome"/>
</dbReference>
<feature type="transmembrane region" description="Helical" evidence="2">
    <location>
        <begin position="117"/>
        <end position="140"/>
    </location>
</feature>
<evidence type="ECO:0000259" key="3">
    <source>
        <dbReference type="Pfam" id="PF02719"/>
    </source>
</evidence>
<feature type="transmembrane region" description="Helical" evidence="2">
    <location>
        <begin position="20"/>
        <end position="42"/>
    </location>
</feature>
<name>A0ABY9R7W8_9FLAO</name>
<dbReference type="InterPro" id="IPR051203">
    <property type="entry name" value="Polysaccharide_Synthase-Rel"/>
</dbReference>